<protein>
    <recommendedName>
        <fullName evidence="4">MAPEG family protein</fullName>
    </recommendedName>
</protein>
<gene>
    <name evidence="2" type="ORF">LWF01_04890</name>
</gene>
<keyword evidence="1" id="KW-0472">Membrane</keyword>
<dbReference type="Proteomes" id="UP001209083">
    <property type="component" value="Chromosome"/>
</dbReference>
<keyword evidence="3" id="KW-1185">Reference proteome</keyword>
<proteinExistence type="predicted"/>
<feature type="transmembrane region" description="Helical" evidence="1">
    <location>
        <begin position="106"/>
        <end position="128"/>
    </location>
</feature>
<keyword evidence="1" id="KW-1133">Transmembrane helix</keyword>
<dbReference type="RefSeq" id="WP_349639924.1">
    <property type="nucleotide sequence ID" value="NZ_CP090958.1"/>
</dbReference>
<feature type="transmembrane region" description="Helical" evidence="1">
    <location>
        <begin position="67"/>
        <end position="86"/>
    </location>
</feature>
<evidence type="ECO:0000256" key="1">
    <source>
        <dbReference type="SAM" id="Phobius"/>
    </source>
</evidence>
<evidence type="ECO:0000313" key="2">
    <source>
        <dbReference type="EMBL" id="WGW13114.1"/>
    </source>
</evidence>
<evidence type="ECO:0008006" key="4">
    <source>
        <dbReference type="Google" id="ProtNLM"/>
    </source>
</evidence>
<accession>A0ABY8QVR1</accession>
<dbReference type="EMBL" id="CP090958">
    <property type="protein sequence ID" value="WGW13114.1"/>
    <property type="molecule type" value="Genomic_DNA"/>
</dbReference>
<reference evidence="2 3" key="1">
    <citation type="submission" date="2023-05" db="EMBL/GenBank/DDBJ databases">
        <title>Lithophilousrod everest ZFBP1038 complete genpme.</title>
        <authorList>
            <person name="Tian M."/>
        </authorList>
    </citation>
    <scope>NUCLEOTIDE SEQUENCE [LARGE SCALE GENOMIC DNA]</scope>
    <source>
        <strain evidence="2 3">ZFBP1038</strain>
    </source>
</reference>
<keyword evidence="1" id="KW-0812">Transmembrane</keyword>
<name>A0ABY8QVR1_9MICO</name>
<sequence length="129" mass="13458">MDVVVALIAVTVSGVLGWPVTAAFLQIATSRDAAGIDTIVGSDPAPSEAAEREVLRGGLWIGILERLAVTIAILAGYPEAIAFVIAVKGLGRFAELKNTVGAAERFIIGTLASLLWATAIGVLTRWLFI</sequence>
<evidence type="ECO:0000313" key="3">
    <source>
        <dbReference type="Proteomes" id="UP001209083"/>
    </source>
</evidence>
<organism evidence="2 3">
    <name type="scientific">Saxibacter everestensis</name>
    <dbReference type="NCBI Taxonomy" id="2909229"/>
    <lineage>
        <taxon>Bacteria</taxon>
        <taxon>Bacillati</taxon>
        <taxon>Actinomycetota</taxon>
        <taxon>Actinomycetes</taxon>
        <taxon>Micrococcales</taxon>
        <taxon>Brevibacteriaceae</taxon>
        <taxon>Saxibacter</taxon>
    </lineage>
</organism>